<organism evidence="1 2">
    <name type="scientific">Sphingomonas paucimobilis</name>
    <name type="common">Pseudomonas paucimobilis</name>
    <dbReference type="NCBI Taxonomy" id="13689"/>
    <lineage>
        <taxon>Bacteria</taxon>
        <taxon>Pseudomonadati</taxon>
        <taxon>Pseudomonadota</taxon>
        <taxon>Alphaproteobacteria</taxon>
        <taxon>Sphingomonadales</taxon>
        <taxon>Sphingomonadaceae</taxon>
        <taxon>Sphingomonas</taxon>
    </lineage>
</organism>
<evidence type="ECO:0000313" key="1">
    <source>
        <dbReference type="EMBL" id="QPT09692.1"/>
    </source>
</evidence>
<dbReference type="Proteomes" id="UP000594836">
    <property type="component" value="Chromosome"/>
</dbReference>
<gene>
    <name evidence="1" type="ORF">I6G38_05400</name>
</gene>
<dbReference type="AlphaFoldDB" id="A0A7T3ABV2"/>
<proteinExistence type="predicted"/>
<dbReference type="RefSeq" id="WP_197939191.1">
    <property type="nucleotide sequence ID" value="NZ_CP065713.1"/>
</dbReference>
<dbReference type="EMBL" id="CP065713">
    <property type="protein sequence ID" value="QPT09692.1"/>
    <property type="molecule type" value="Genomic_DNA"/>
</dbReference>
<evidence type="ECO:0000313" key="2">
    <source>
        <dbReference type="Proteomes" id="UP000594836"/>
    </source>
</evidence>
<name>A0A7T3ABV2_SPHPI</name>
<accession>A0A7T3ABV2</accession>
<protein>
    <submittedName>
        <fullName evidence="1">Uncharacterized protein</fullName>
    </submittedName>
</protein>
<sequence length="57" mass="6476">MSSGRNVQYDRRGVPATIAEMISIASWKIEGEPIAKIAFRCRRPVSELRAIMEDRVI</sequence>
<reference evidence="1 2" key="1">
    <citation type="submission" date="2020-12" db="EMBL/GenBank/DDBJ databases">
        <title>FDA dAtabase for Regulatory Grade micrObial Sequences (FDA-ARGOS): Supporting development and validation of Infectious Disease Dx tests.</title>
        <authorList>
            <person name="Sproer C."/>
            <person name="Gronow S."/>
            <person name="Severitt S."/>
            <person name="Schroder I."/>
            <person name="Tallon L."/>
            <person name="Sadzewicz L."/>
            <person name="Zhao X."/>
            <person name="Boylan J."/>
            <person name="Ott S."/>
            <person name="Bowen H."/>
            <person name="Vavikolanu K."/>
            <person name="Mehta A."/>
            <person name="Aluvathingal J."/>
            <person name="Nadendla S."/>
            <person name="Lowell S."/>
            <person name="Myers T."/>
            <person name="Yan Y."/>
            <person name="Sichtig H."/>
        </authorList>
    </citation>
    <scope>NUCLEOTIDE SEQUENCE [LARGE SCALE GENOMIC DNA]</scope>
    <source>
        <strain evidence="1 2">FDAARGOS_881</strain>
    </source>
</reference>